<dbReference type="AlphaFoldDB" id="A7AVP5"/>
<reference evidence="2" key="3">
    <citation type="journal article" date="2021" name="Int. J. Parasitol.">
        <title>Comparative analysis of gene expression between Babesia bovis blood stages and kinetes allowed by improved genome annotation.</title>
        <authorList>
            <person name="Ueti M.W."/>
            <person name="Johnson W.C."/>
            <person name="Kappmeyer L.S."/>
            <person name="Herndon D.R."/>
            <person name="Mousel M.R."/>
            <person name="Reif K.E."/>
            <person name="Taus N.S."/>
            <person name="Ifeonu O.O."/>
            <person name="Silva J.C."/>
            <person name="Suarez C.E."/>
            <person name="Brayton K.A."/>
        </authorList>
    </citation>
    <scope>NUCLEOTIDE SEQUENCE [LARGE SCALE GENOMIC DNA]</scope>
</reference>
<comment type="caution">
    <text evidence="1">The sequence shown here is derived from an EMBL/GenBank/DDBJ whole genome shotgun (WGS) entry which is preliminary data.</text>
</comment>
<dbReference type="VEuPathDB" id="PiroplasmaDB:BBOV_IV002740"/>
<reference evidence="1 2" key="1">
    <citation type="journal article" date="2007" name="PLoS Pathog.">
        <title>Genome sequence of Babesia bovis and comparative analysis of apicomplexan hemoprotozoa.</title>
        <authorList>
            <person name="Brayton K.A."/>
            <person name="Lau A.O.T."/>
            <person name="Herndon D.R."/>
            <person name="Hannick L."/>
            <person name="Kappmeyer L.S."/>
            <person name="Berens S.J."/>
            <person name="Bidwell S.L."/>
            <person name="Brown W.C."/>
            <person name="Crabtree J."/>
            <person name="Fadrosh D."/>
            <person name="Feldblum T."/>
            <person name="Forberger H.A."/>
            <person name="Haas B.J."/>
            <person name="Howell J.M."/>
            <person name="Khouri H."/>
            <person name="Koo H."/>
            <person name="Mann D.J."/>
            <person name="Norimine J."/>
            <person name="Paulsen I.T."/>
            <person name="Radune D."/>
            <person name="Ren Q."/>
            <person name="Smith R.K. Jr."/>
            <person name="Suarez C.E."/>
            <person name="White O."/>
            <person name="Wortman J.R."/>
            <person name="Knowles D.P. Jr."/>
            <person name="McElwain T.F."/>
            <person name="Nene V.M."/>
        </authorList>
    </citation>
    <scope>NUCLEOTIDE SEQUENCE [LARGE SCALE GENOMIC DNA]</scope>
    <source>
        <strain evidence="1">T2Bo</strain>
    </source>
</reference>
<reference evidence="2" key="2">
    <citation type="journal article" date="2020" name="Data Brief">
        <title>Transcriptome dataset of Babesia bovis life stages within vertebrate and invertebrate hosts.</title>
        <authorList>
            <person name="Ueti M.W."/>
            <person name="Johnson W.C."/>
            <person name="Kappmeyer L.S."/>
            <person name="Herndon D.R."/>
            <person name="Mousel M.R."/>
            <person name="Reif K.E."/>
            <person name="Taus N.S."/>
            <person name="Ifeonu O.O."/>
            <person name="Silva J.C."/>
            <person name="Suarez C.E."/>
            <person name="Brayton K.A."/>
        </authorList>
    </citation>
    <scope>NUCLEOTIDE SEQUENCE [LARGE SCALE GENOMIC DNA]</scope>
</reference>
<accession>A7AVP5</accession>
<dbReference type="EMBL" id="AAXT01000004">
    <property type="protein sequence ID" value="EDO05871.1"/>
    <property type="molecule type" value="Genomic_DNA"/>
</dbReference>
<proteinExistence type="predicted"/>
<dbReference type="InParanoid" id="A7AVP5"/>
<protein>
    <submittedName>
        <fullName evidence="1">Uncharacterized protein</fullName>
    </submittedName>
</protein>
<gene>
    <name evidence="1" type="ORF">BBOV_IV002740</name>
</gene>
<organism evidence="1 2">
    <name type="scientific">Babesia bovis</name>
    <dbReference type="NCBI Taxonomy" id="5865"/>
    <lineage>
        <taxon>Eukaryota</taxon>
        <taxon>Sar</taxon>
        <taxon>Alveolata</taxon>
        <taxon>Apicomplexa</taxon>
        <taxon>Aconoidasida</taxon>
        <taxon>Piroplasmida</taxon>
        <taxon>Babesiidae</taxon>
        <taxon>Babesia</taxon>
    </lineage>
</organism>
<dbReference type="Proteomes" id="UP000002173">
    <property type="component" value="Unassembled WGS sequence"/>
</dbReference>
<name>A7AVP5_BABBO</name>
<evidence type="ECO:0000313" key="1">
    <source>
        <dbReference type="EMBL" id="EDO05871.1"/>
    </source>
</evidence>
<keyword evidence="2" id="KW-1185">Reference proteome</keyword>
<sequence>MRKPSRTRNLGPGVGISRMAPNVDSLFTNATRNDSHTDTVLQIQLCSIRRMVSHAIDRNIELQASCNVLRKLSHFLRGANHCKPTRQTRGKTEEFTQVVGIMGTSRALAGATAFTISMLWPTLLRQSVPGLISLLSVGNLVAVNFCQS</sequence>
<evidence type="ECO:0000313" key="2">
    <source>
        <dbReference type="Proteomes" id="UP000002173"/>
    </source>
</evidence>